<dbReference type="AlphaFoldDB" id="A0A8S3YTD9"/>
<keyword evidence="2" id="KW-1185">Reference proteome</keyword>
<proteinExistence type="predicted"/>
<dbReference type="Proteomes" id="UP000678393">
    <property type="component" value="Unassembled WGS sequence"/>
</dbReference>
<comment type="caution">
    <text evidence="1">The sequence shown here is derived from an EMBL/GenBank/DDBJ whole genome shotgun (WGS) entry which is preliminary data.</text>
</comment>
<accession>A0A8S3YTD9</accession>
<dbReference type="EMBL" id="CAJHNH020000428">
    <property type="protein sequence ID" value="CAG5117606.1"/>
    <property type="molecule type" value="Genomic_DNA"/>
</dbReference>
<sequence>MALSSIHNVTAEVNLSETATLSSPLQDLISDKVCSLIQAINFAIICELIDVLGTVANIINVVCFCKQGFKDSVNISLL</sequence>
<feature type="non-terminal residue" evidence="1">
    <location>
        <position position="78"/>
    </location>
</feature>
<protein>
    <submittedName>
        <fullName evidence="1">Uncharacterized protein</fullName>
    </submittedName>
</protein>
<name>A0A8S3YTD9_9EUPU</name>
<reference evidence="1" key="1">
    <citation type="submission" date="2021-04" db="EMBL/GenBank/DDBJ databases">
        <authorList>
            <consortium name="Molecular Ecology Group"/>
        </authorList>
    </citation>
    <scope>NUCLEOTIDE SEQUENCE</scope>
</reference>
<evidence type="ECO:0000313" key="1">
    <source>
        <dbReference type="EMBL" id="CAG5117606.1"/>
    </source>
</evidence>
<gene>
    <name evidence="1" type="ORF">CUNI_LOCUS3164</name>
</gene>
<organism evidence="1 2">
    <name type="scientific">Candidula unifasciata</name>
    <dbReference type="NCBI Taxonomy" id="100452"/>
    <lineage>
        <taxon>Eukaryota</taxon>
        <taxon>Metazoa</taxon>
        <taxon>Spiralia</taxon>
        <taxon>Lophotrochozoa</taxon>
        <taxon>Mollusca</taxon>
        <taxon>Gastropoda</taxon>
        <taxon>Heterobranchia</taxon>
        <taxon>Euthyneura</taxon>
        <taxon>Panpulmonata</taxon>
        <taxon>Eupulmonata</taxon>
        <taxon>Stylommatophora</taxon>
        <taxon>Helicina</taxon>
        <taxon>Helicoidea</taxon>
        <taxon>Geomitridae</taxon>
        <taxon>Candidula</taxon>
    </lineage>
</organism>
<evidence type="ECO:0000313" key="2">
    <source>
        <dbReference type="Proteomes" id="UP000678393"/>
    </source>
</evidence>